<evidence type="ECO:0000256" key="10">
    <source>
        <dbReference type="ARBA" id="ARBA00023136"/>
    </source>
</evidence>
<keyword evidence="9" id="KW-0503">Monooxygenase</keyword>
<dbReference type="PRINTS" id="PR00385">
    <property type="entry name" value="P450"/>
</dbReference>
<dbReference type="GO" id="GO:0006629">
    <property type="term" value="P:lipid metabolic process"/>
    <property type="evidence" value="ECO:0007669"/>
    <property type="project" value="UniProtKB-ARBA"/>
</dbReference>
<comment type="subcellular location">
    <subcellularLocation>
        <location evidence="1">Membrane</location>
    </subcellularLocation>
</comment>
<keyword evidence="4" id="KW-0812">Transmembrane</keyword>
<dbReference type="Gene3D" id="1.10.630.10">
    <property type="entry name" value="Cytochrome P450"/>
    <property type="match status" value="1"/>
</dbReference>
<dbReference type="InterPro" id="IPR002401">
    <property type="entry name" value="Cyt_P450_E_grp-I"/>
</dbReference>
<dbReference type="SUPFAM" id="SSF48264">
    <property type="entry name" value="Cytochrome P450"/>
    <property type="match status" value="1"/>
</dbReference>
<name>A0A8T0NSY7_PANVG</name>
<dbReference type="InterPro" id="IPR001128">
    <property type="entry name" value="Cyt_P450"/>
</dbReference>
<dbReference type="PANTHER" id="PTHR24282">
    <property type="entry name" value="CYTOCHROME P450 FAMILY MEMBER"/>
    <property type="match status" value="1"/>
</dbReference>
<keyword evidence="5 11" id="KW-0479">Metal-binding</keyword>
<keyword evidence="8 11" id="KW-0408">Iron</keyword>
<keyword evidence="6" id="KW-1133">Transmembrane helix</keyword>
<comment type="caution">
    <text evidence="12">The sequence shown here is derived from an EMBL/GenBank/DDBJ whole genome shotgun (WGS) entry which is preliminary data.</text>
</comment>
<dbReference type="Proteomes" id="UP000823388">
    <property type="component" value="Chromosome 9K"/>
</dbReference>
<evidence type="ECO:0000256" key="8">
    <source>
        <dbReference type="ARBA" id="ARBA00023004"/>
    </source>
</evidence>
<evidence type="ECO:0000256" key="11">
    <source>
        <dbReference type="PIRSR" id="PIRSR602401-1"/>
    </source>
</evidence>
<keyword evidence="13" id="KW-1185">Reference proteome</keyword>
<evidence type="ECO:0000256" key="9">
    <source>
        <dbReference type="ARBA" id="ARBA00023033"/>
    </source>
</evidence>
<dbReference type="Pfam" id="PF00067">
    <property type="entry name" value="p450"/>
    <property type="match status" value="1"/>
</dbReference>
<dbReference type="AlphaFoldDB" id="A0A8T0NSY7"/>
<dbReference type="GO" id="GO:0020037">
    <property type="term" value="F:heme binding"/>
    <property type="evidence" value="ECO:0007669"/>
    <property type="project" value="InterPro"/>
</dbReference>
<comment type="cofactor">
    <cofactor evidence="11">
        <name>heme</name>
        <dbReference type="ChEBI" id="CHEBI:30413"/>
    </cofactor>
</comment>
<evidence type="ECO:0008006" key="14">
    <source>
        <dbReference type="Google" id="ProtNLM"/>
    </source>
</evidence>
<evidence type="ECO:0000256" key="4">
    <source>
        <dbReference type="ARBA" id="ARBA00022692"/>
    </source>
</evidence>
<dbReference type="OrthoDB" id="1470350at2759"/>
<dbReference type="InterPro" id="IPR036396">
    <property type="entry name" value="Cyt_P450_sf"/>
</dbReference>
<comment type="similarity">
    <text evidence="2">Belongs to the cytochrome P450 family.</text>
</comment>
<reference evidence="12" key="1">
    <citation type="submission" date="2020-05" db="EMBL/GenBank/DDBJ databases">
        <title>WGS assembly of Panicum virgatum.</title>
        <authorList>
            <person name="Lovell J.T."/>
            <person name="Jenkins J."/>
            <person name="Shu S."/>
            <person name="Juenger T.E."/>
            <person name="Schmutz J."/>
        </authorList>
    </citation>
    <scope>NUCLEOTIDE SEQUENCE</scope>
    <source>
        <strain evidence="12">AP13</strain>
    </source>
</reference>
<keyword evidence="7" id="KW-0560">Oxidoreductase</keyword>
<evidence type="ECO:0000313" key="12">
    <source>
        <dbReference type="EMBL" id="KAG2551665.1"/>
    </source>
</evidence>
<organism evidence="12 13">
    <name type="scientific">Panicum virgatum</name>
    <name type="common">Blackwell switchgrass</name>
    <dbReference type="NCBI Taxonomy" id="38727"/>
    <lineage>
        <taxon>Eukaryota</taxon>
        <taxon>Viridiplantae</taxon>
        <taxon>Streptophyta</taxon>
        <taxon>Embryophyta</taxon>
        <taxon>Tracheophyta</taxon>
        <taxon>Spermatophyta</taxon>
        <taxon>Magnoliopsida</taxon>
        <taxon>Liliopsida</taxon>
        <taxon>Poales</taxon>
        <taxon>Poaceae</taxon>
        <taxon>PACMAD clade</taxon>
        <taxon>Panicoideae</taxon>
        <taxon>Panicodae</taxon>
        <taxon>Paniceae</taxon>
        <taxon>Panicinae</taxon>
        <taxon>Panicum</taxon>
        <taxon>Panicum sect. Hiantes</taxon>
    </lineage>
</organism>
<evidence type="ECO:0000256" key="5">
    <source>
        <dbReference type="ARBA" id="ARBA00022723"/>
    </source>
</evidence>
<evidence type="ECO:0000256" key="2">
    <source>
        <dbReference type="ARBA" id="ARBA00010617"/>
    </source>
</evidence>
<proteinExistence type="inferred from homology"/>
<keyword evidence="3 11" id="KW-0349">Heme</keyword>
<sequence>MGADAWAPLLILGALLLAAAAVALLLLAAWRLVWRPRAVARSLARQGLRGLPYRFLAGSLPEAKRLAVARRRGAPPLDAASHDIMPFLLPPFHKWVADYGRTFVYWIGPVPAIFSVDLELIKEVLTDRTGLFAKDFMLPILKVLLGNGLILANGDDWRRHRKVVLPAFNHERIKSMSAVTAEATEQMTRRWRDQILQSGAQRAAEIRVDRAISDLTAGIIGRVAFGTRDQDAGEVLQLLHEMQAMGAAAMLDAPILWYLPTRRNLKARRLDKLVRTKIMAMMEARVAAKDDATCDGGRGGGGYGDDLLGLMLEAWSPERQAGSDGTLTTDEVIDECKTFFGAGQETTATLIVWAMFLLSTHPHWQEKVREEVLREFSGDASGGVVPNTDVLARLKLLHMVLLETLRLYPPIVFIQRTATSDAVLGGVRVPRGTAVSIPIGMLQRDKEVWGADADEFNPMRFKNGVSRAARDPNALLAFSLGPRACTGQSFGVVEAQIVMAIILSKFSLSLSPKYVHKPKYVVSLTPKNGMPLIVRNLDG</sequence>
<dbReference type="PANTHER" id="PTHR24282:SF115">
    <property type="entry name" value="CYTOCHROME P450 709B2"/>
    <property type="match status" value="1"/>
</dbReference>
<evidence type="ECO:0000256" key="6">
    <source>
        <dbReference type="ARBA" id="ARBA00022989"/>
    </source>
</evidence>
<dbReference type="GO" id="GO:0005506">
    <property type="term" value="F:iron ion binding"/>
    <property type="evidence" value="ECO:0007669"/>
    <property type="project" value="InterPro"/>
</dbReference>
<dbReference type="GO" id="GO:0004497">
    <property type="term" value="F:monooxygenase activity"/>
    <property type="evidence" value="ECO:0007669"/>
    <property type="project" value="UniProtKB-KW"/>
</dbReference>
<dbReference type="PRINTS" id="PR00463">
    <property type="entry name" value="EP450I"/>
</dbReference>
<gene>
    <name evidence="12" type="ORF">PVAP13_9KG411100</name>
</gene>
<feature type="binding site" description="axial binding residue" evidence="11">
    <location>
        <position position="485"/>
    </location>
    <ligand>
        <name>heme</name>
        <dbReference type="ChEBI" id="CHEBI:30413"/>
    </ligand>
    <ligandPart>
        <name>Fe</name>
        <dbReference type="ChEBI" id="CHEBI:18248"/>
    </ligandPart>
</feature>
<accession>A0A8T0NSY7</accession>
<evidence type="ECO:0000256" key="3">
    <source>
        <dbReference type="ARBA" id="ARBA00022617"/>
    </source>
</evidence>
<protein>
    <recommendedName>
        <fullName evidence="14">Cytochrome P450</fullName>
    </recommendedName>
</protein>
<dbReference type="InterPro" id="IPR050665">
    <property type="entry name" value="Cytochrome_P450_Monooxygen"/>
</dbReference>
<evidence type="ECO:0000256" key="1">
    <source>
        <dbReference type="ARBA" id="ARBA00004370"/>
    </source>
</evidence>
<evidence type="ECO:0000256" key="7">
    <source>
        <dbReference type="ARBA" id="ARBA00023002"/>
    </source>
</evidence>
<dbReference type="GO" id="GO:0016705">
    <property type="term" value="F:oxidoreductase activity, acting on paired donors, with incorporation or reduction of molecular oxygen"/>
    <property type="evidence" value="ECO:0007669"/>
    <property type="project" value="InterPro"/>
</dbReference>
<keyword evidence="10" id="KW-0472">Membrane</keyword>
<dbReference type="GO" id="GO:0016020">
    <property type="term" value="C:membrane"/>
    <property type="evidence" value="ECO:0007669"/>
    <property type="project" value="UniProtKB-SubCell"/>
</dbReference>
<dbReference type="EMBL" id="CM029053">
    <property type="protein sequence ID" value="KAG2551665.1"/>
    <property type="molecule type" value="Genomic_DNA"/>
</dbReference>
<evidence type="ECO:0000313" key="13">
    <source>
        <dbReference type="Proteomes" id="UP000823388"/>
    </source>
</evidence>